<comment type="subunit">
    <text evidence="2 12">Monomer.</text>
</comment>
<dbReference type="SUPFAM" id="SSF50677">
    <property type="entry name" value="ValRS/IleRS/LeuRS editing domain"/>
    <property type="match status" value="1"/>
</dbReference>
<dbReference type="InterPro" id="IPR009080">
    <property type="entry name" value="tRNAsynth_Ia_anticodon-bd"/>
</dbReference>
<evidence type="ECO:0000256" key="2">
    <source>
        <dbReference type="ARBA" id="ARBA00011245"/>
    </source>
</evidence>
<keyword evidence="8 12" id="KW-0175">Coiled coil</keyword>
<proteinExistence type="inferred from homology"/>
<evidence type="ECO:0000256" key="4">
    <source>
        <dbReference type="ARBA" id="ARBA00022598"/>
    </source>
</evidence>
<evidence type="ECO:0000256" key="9">
    <source>
        <dbReference type="ARBA" id="ARBA00023146"/>
    </source>
</evidence>
<accession>A0A5J6MRB8</accession>
<dbReference type="EMBL" id="CP042906">
    <property type="protein sequence ID" value="QEX17416.1"/>
    <property type="molecule type" value="Genomic_DNA"/>
</dbReference>
<sequence>MLEKTFNPAEVEAKHYARWEAEGAFAADTNSNAKPYTIMMPPPNVTGSLHMGHALTFTLQDVLIRYERMRGRDALWQPGTDHAGIATQMVVERQLEAQGLHRSDLGREEFIKRVWEWKAESGGTITRQLRRLGASPDWAKERFTMDEGLNRAVRKVFVELYRQGLMYRDKRLVNWDPKLHTAISDLEVEQREIKGHLWHFKYPIEGEEGRFIVVATTRPETMLGDSGVAVHPDDPRYQDLIGKHAILPLVGRKLRIVADLYADPETGSGAVKITPAHDFNDFEVGRRHDLERINIFDADARLNESVPEAYRGLDRYEARKKVVAELEAMGLLEKIEDRVMTIPYGDRSGVVIEPWLTDQWYVDAATLAKPAIEAVEQGRTKFVPEQWTKTYYEWMRNIQPWCVSRQIWWGHQIPAWYGPDGKVFVAEDEATAMAEAKAFYGKVVPLKRDEDVLDTWFSSGLWPFSTLGWPDQTPELKRYYPGDVLVTGFDIIFFWVARMMMLGLHFMKDVPFRTVYIHALVRDQHGQKMSKSKGNIIDPLELIDKYGCDALRFTLSALAAPGRDVKLAESRVEGYRNFATKLWNATRFCQMNGAQLDLSFRPVAAKQKVNRWILGRLALAKQEFETAIAGYRFNDAASSLYQFTWGQFCDWYLEFAKPIFGGGDEAATAETRATAAWVLGQICHLLHPLMPFITEEIWGQLGGNGELIRANWPDYPAGMGDPEAMAELDWVVRLISEIRTVRAEMNLAPSGQPPMLVQGAGEATQKRLATYGDLIRRLARLSQIDSLAGAPPEGAVQIPLEEAVFILPVADLIDVAKEKARLTKELGKVEGEIVKIEKKLGNADFVAKAPPEVIDQQHERLADGKQSQRQLKSALERLAGL</sequence>
<dbReference type="FunFam" id="3.90.740.10:FF:000005">
    <property type="entry name" value="Valine--tRNA ligase, mitochondrial"/>
    <property type="match status" value="1"/>
</dbReference>
<keyword evidence="7 12" id="KW-0648">Protein biosynthesis</keyword>
<comment type="domain">
    <text evidence="12">The C-terminal coiled-coil domain is crucial for aminoacylation activity.</text>
</comment>
<keyword evidence="17" id="KW-1185">Reference proteome</keyword>
<dbReference type="InterPro" id="IPR002300">
    <property type="entry name" value="aa-tRNA-synth_Ia"/>
</dbReference>
<protein>
    <recommendedName>
        <fullName evidence="12">Valine--tRNA ligase</fullName>
        <ecNumber evidence="12">6.1.1.9</ecNumber>
    </recommendedName>
    <alternativeName>
        <fullName evidence="12">Valyl-tRNA synthetase</fullName>
        <shortName evidence="12">ValRS</shortName>
    </alternativeName>
</protein>
<dbReference type="Gene3D" id="1.10.287.380">
    <property type="entry name" value="Valyl-tRNA synthetase, C-terminal domain"/>
    <property type="match status" value="1"/>
</dbReference>
<evidence type="ECO:0000256" key="6">
    <source>
        <dbReference type="ARBA" id="ARBA00022840"/>
    </source>
</evidence>
<dbReference type="Gene3D" id="3.90.740.10">
    <property type="entry name" value="Valyl/Leucyl/Isoleucyl-tRNA synthetase, editing domain"/>
    <property type="match status" value="1"/>
</dbReference>
<dbReference type="GO" id="GO:0005524">
    <property type="term" value="F:ATP binding"/>
    <property type="evidence" value="ECO:0007669"/>
    <property type="project" value="UniProtKB-UniRule"/>
</dbReference>
<dbReference type="Pfam" id="PF10458">
    <property type="entry name" value="Val_tRNA-synt_C"/>
    <property type="match status" value="1"/>
</dbReference>
<evidence type="ECO:0000256" key="10">
    <source>
        <dbReference type="ARBA" id="ARBA00047552"/>
    </source>
</evidence>
<comment type="subcellular location">
    <subcellularLocation>
        <location evidence="1 12">Cytoplasm</location>
    </subcellularLocation>
</comment>
<dbReference type="NCBIfam" id="TIGR00422">
    <property type="entry name" value="valS"/>
    <property type="match status" value="1"/>
</dbReference>
<evidence type="ECO:0000256" key="5">
    <source>
        <dbReference type="ARBA" id="ARBA00022741"/>
    </source>
</evidence>
<keyword evidence="5 12" id="KW-0547">Nucleotide-binding</keyword>
<dbReference type="Pfam" id="PF00133">
    <property type="entry name" value="tRNA-synt_1"/>
    <property type="match status" value="1"/>
</dbReference>
<dbReference type="GO" id="GO:0004832">
    <property type="term" value="F:valine-tRNA ligase activity"/>
    <property type="evidence" value="ECO:0007669"/>
    <property type="project" value="UniProtKB-UniRule"/>
</dbReference>
<comment type="domain">
    <text evidence="12">ValRS has two distinct active sites: one for aminoacylation and one for editing. The misactivated threonine is translocated from the active site to the editing site.</text>
</comment>
<evidence type="ECO:0000313" key="16">
    <source>
        <dbReference type="EMBL" id="QEX17416.1"/>
    </source>
</evidence>
<evidence type="ECO:0000256" key="12">
    <source>
        <dbReference type="HAMAP-Rule" id="MF_02004"/>
    </source>
</evidence>
<evidence type="ECO:0000256" key="7">
    <source>
        <dbReference type="ARBA" id="ARBA00022917"/>
    </source>
</evidence>
<feature type="domain" description="Aminoacyl-tRNA synthetase class Ia" evidence="13">
    <location>
        <begin position="15"/>
        <end position="567"/>
    </location>
</feature>
<evidence type="ECO:0000259" key="15">
    <source>
        <dbReference type="Pfam" id="PF10458"/>
    </source>
</evidence>
<keyword evidence="3 12" id="KW-0963">Cytoplasm</keyword>
<dbReference type="RefSeq" id="WP_151177682.1">
    <property type="nucleotide sequence ID" value="NZ_CP042906.1"/>
</dbReference>
<dbReference type="FunFam" id="3.40.50.620:FF:000078">
    <property type="entry name" value="Valine--tRNA ligase, mitochondrial"/>
    <property type="match status" value="1"/>
</dbReference>
<dbReference type="CDD" id="cd07962">
    <property type="entry name" value="Anticodon_Ia_Val"/>
    <property type="match status" value="1"/>
</dbReference>
<evidence type="ECO:0000313" key="17">
    <source>
        <dbReference type="Proteomes" id="UP000326202"/>
    </source>
</evidence>
<keyword evidence="4 12" id="KW-0436">Ligase</keyword>
<dbReference type="PANTHER" id="PTHR11946">
    <property type="entry name" value="VALYL-TRNA SYNTHETASES"/>
    <property type="match status" value="1"/>
</dbReference>
<evidence type="ECO:0000256" key="1">
    <source>
        <dbReference type="ARBA" id="ARBA00004496"/>
    </source>
</evidence>
<dbReference type="InterPro" id="IPR001412">
    <property type="entry name" value="aa-tRNA-synth_I_CS"/>
</dbReference>
<dbReference type="PANTHER" id="PTHR11946:SF93">
    <property type="entry name" value="VALINE--TRNA LIGASE, CHLOROPLASTIC_MITOCHONDRIAL 2"/>
    <property type="match status" value="1"/>
</dbReference>
<dbReference type="HAMAP" id="MF_02004">
    <property type="entry name" value="Val_tRNA_synth_type1"/>
    <property type="match status" value="1"/>
</dbReference>
<feature type="binding site" evidence="12">
    <location>
        <position position="531"/>
    </location>
    <ligand>
        <name>ATP</name>
        <dbReference type="ChEBI" id="CHEBI:30616"/>
    </ligand>
</feature>
<dbReference type="OrthoDB" id="9810365at2"/>
<dbReference type="SUPFAM" id="SSF52374">
    <property type="entry name" value="Nucleotidylyl transferase"/>
    <property type="match status" value="1"/>
</dbReference>
<dbReference type="AlphaFoldDB" id="A0A5J6MRB8"/>
<dbReference type="InterPro" id="IPR010978">
    <property type="entry name" value="tRNA-bd_arm"/>
</dbReference>
<dbReference type="GO" id="GO:0005829">
    <property type="term" value="C:cytosol"/>
    <property type="evidence" value="ECO:0007669"/>
    <property type="project" value="TreeGrafter"/>
</dbReference>
<dbReference type="InterPro" id="IPR002303">
    <property type="entry name" value="Valyl-tRNA_ligase"/>
</dbReference>
<feature type="domain" description="Valyl-tRNA synthetase tRNA-binding arm" evidence="15">
    <location>
        <begin position="814"/>
        <end position="879"/>
    </location>
</feature>
<dbReference type="InterPro" id="IPR033705">
    <property type="entry name" value="Anticodon_Ia_Val"/>
</dbReference>
<dbReference type="InterPro" id="IPR019499">
    <property type="entry name" value="Val-tRNA_synth_tRNA-bd"/>
</dbReference>
<feature type="short sequence motif" description="'KMSKS' region" evidence="12">
    <location>
        <begin position="528"/>
        <end position="532"/>
    </location>
</feature>
<evidence type="ECO:0000256" key="8">
    <source>
        <dbReference type="ARBA" id="ARBA00023054"/>
    </source>
</evidence>
<dbReference type="EC" id="6.1.1.9" evidence="12"/>
<evidence type="ECO:0000259" key="13">
    <source>
        <dbReference type="Pfam" id="PF00133"/>
    </source>
</evidence>
<comment type="similarity">
    <text evidence="11 12">Belongs to the class-I aminoacyl-tRNA synthetase family. ValS type 1 subfamily.</text>
</comment>
<dbReference type="InterPro" id="IPR013155">
    <property type="entry name" value="M/V/L/I-tRNA-synth_anticd-bd"/>
</dbReference>
<evidence type="ECO:0000256" key="11">
    <source>
        <dbReference type="ARBA" id="ARBA00060830"/>
    </source>
</evidence>
<dbReference type="PRINTS" id="PR00986">
    <property type="entry name" value="TRNASYNTHVAL"/>
</dbReference>
<dbReference type="CDD" id="cd00817">
    <property type="entry name" value="ValRS_core"/>
    <property type="match status" value="1"/>
</dbReference>
<name>A0A5J6MRB8_9PROT</name>
<dbReference type="GO" id="GO:0006438">
    <property type="term" value="P:valyl-tRNA aminoacylation"/>
    <property type="evidence" value="ECO:0007669"/>
    <property type="project" value="UniProtKB-UniRule"/>
</dbReference>
<dbReference type="InterPro" id="IPR014729">
    <property type="entry name" value="Rossmann-like_a/b/a_fold"/>
</dbReference>
<comment type="catalytic activity">
    <reaction evidence="10 12">
        <text>tRNA(Val) + L-valine + ATP = L-valyl-tRNA(Val) + AMP + diphosphate</text>
        <dbReference type="Rhea" id="RHEA:10704"/>
        <dbReference type="Rhea" id="RHEA-COMP:9672"/>
        <dbReference type="Rhea" id="RHEA-COMP:9708"/>
        <dbReference type="ChEBI" id="CHEBI:30616"/>
        <dbReference type="ChEBI" id="CHEBI:33019"/>
        <dbReference type="ChEBI" id="CHEBI:57762"/>
        <dbReference type="ChEBI" id="CHEBI:78442"/>
        <dbReference type="ChEBI" id="CHEBI:78537"/>
        <dbReference type="ChEBI" id="CHEBI:456215"/>
        <dbReference type="EC" id="6.1.1.9"/>
    </reaction>
</comment>
<dbReference type="PROSITE" id="PS00178">
    <property type="entry name" value="AA_TRNA_LIGASE_I"/>
    <property type="match status" value="1"/>
</dbReference>
<dbReference type="SUPFAM" id="SSF46589">
    <property type="entry name" value="tRNA-binding arm"/>
    <property type="match status" value="1"/>
</dbReference>
<dbReference type="SUPFAM" id="SSF47323">
    <property type="entry name" value="Anticodon-binding domain of a subclass of class I aminoacyl-tRNA synthetases"/>
    <property type="match status" value="1"/>
</dbReference>
<keyword evidence="6 12" id="KW-0067">ATP-binding</keyword>
<dbReference type="Gene3D" id="1.10.730.10">
    <property type="entry name" value="Isoleucyl-tRNA Synthetase, Domain 1"/>
    <property type="match status" value="1"/>
</dbReference>
<gene>
    <name evidence="12 16" type="primary">valS</name>
    <name evidence="16" type="ORF">FRZ44_27160</name>
</gene>
<keyword evidence="9 12" id="KW-0030">Aminoacyl-tRNA synthetase</keyword>
<dbReference type="InterPro" id="IPR009008">
    <property type="entry name" value="Val/Leu/Ile-tRNA-synth_edit"/>
</dbReference>
<feature type="domain" description="Methionyl/Valyl/Leucyl/Isoleucyl-tRNA synthetase anticodon-binding" evidence="14">
    <location>
        <begin position="610"/>
        <end position="751"/>
    </location>
</feature>
<dbReference type="InterPro" id="IPR037118">
    <property type="entry name" value="Val-tRNA_synth_C_sf"/>
</dbReference>
<dbReference type="Gene3D" id="3.40.50.620">
    <property type="entry name" value="HUPs"/>
    <property type="match status" value="2"/>
</dbReference>
<dbReference type="KEGG" id="htq:FRZ44_27160"/>
<organism evidence="16 17">
    <name type="scientific">Hypericibacter terrae</name>
    <dbReference type="NCBI Taxonomy" id="2602015"/>
    <lineage>
        <taxon>Bacteria</taxon>
        <taxon>Pseudomonadati</taxon>
        <taxon>Pseudomonadota</taxon>
        <taxon>Alphaproteobacteria</taxon>
        <taxon>Rhodospirillales</taxon>
        <taxon>Dongiaceae</taxon>
        <taxon>Hypericibacter</taxon>
    </lineage>
</organism>
<dbReference type="FunFam" id="3.40.50.620:FF:000032">
    <property type="entry name" value="Valine--tRNA ligase"/>
    <property type="match status" value="1"/>
</dbReference>
<dbReference type="GO" id="GO:0002161">
    <property type="term" value="F:aminoacyl-tRNA deacylase activity"/>
    <property type="evidence" value="ECO:0007669"/>
    <property type="project" value="InterPro"/>
</dbReference>
<dbReference type="Proteomes" id="UP000326202">
    <property type="component" value="Chromosome"/>
</dbReference>
<dbReference type="FunFam" id="1.10.287.380:FF:000001">
    <property type="entry name" value="Valine--tRNA ligase"/>
    <property type="match status" value="1"/>
</dbReference>
<evidence type="ECO:0000256" key="3">
    <source>
        <dbReference type="ARBA" id="ARBA00022490"/>
    </source>
</evidence>
<feature type="short sequence motif" description="'HIGH' region" evidence="12">
    <location>
        <begin position="43"/>
        <end position="53"/>
    </location>
</feature>
<comment type="function">
    <text evidence="12">Catalyzes the attachment of valine to tRNA(Val). As ValRS can inadvertently accommodate and process structurally similar amino acids such as threonine, to avoid such errors, it has a 'posttransfer' editing activity that hydrolyzes mischarged Thr-tRNA(Val) in a tRNA-dependent manner.</text>
</comment>
<evidence type="ECO:0000259" key="14">
    <source>
        <dbReference type="Pfam" id="PF08264"/>
    </source>
</evidence>
<dbReference type="NCBIfam" id="NF004349">
    <property type="entry name" value="PRK05729.1"/>
    <property type="match status" value="1"/>
</dbReference>
<dbReference type="Pfam" id="PF08264">
    <property type="entry name" value="Anticodon_1"/>
    <property type="match status" value="1"/>
</dbReference>
<reference evidence="16 17" key="1">
    <citation type="submission" date="2019-08" db="EMBL/GenBank/DDBJ databases">
        <title>Hyperibacter terrae gen. nov., sp. nov. and Hyperibacter viscosus sp. nov., two new members in the family Rhodospirillaceae isolated from the rhizosphere of Hypericum perforatum.</title>
        <authorList>
            <person name="Noviana Z."/>
        </authorList>
    </citation>
    <scope>NUCLEOTIDE SEQUENCE [LARGE SCALE GENOMIC DNA]</scope>
    <source>
        <strain evidence="16 17">R5913</strain>
    </source>
</reference>